<dbReference type="PANTHER" id="PTHR12001:SF85">
    <property type="entry name" value="SHORT CHAIN ISOPRENYL DIPHOSPHATE SYNTHASE"/>
    <property type="match status" value="1"/>
</dbReference>
<dbReference type="GO" id="GO:0004659">
    <property type="term" value="F:prenyltransferase activity"/>
    <property type="evidence" value="ECO:0007669"/>
    <property type="project" value="InterPro"/>
</dbReference>
<dbReference type="InterPro" id="IPR000092">
    <property type="entry name" value="Polyprenyl_synt"/>
</dbReference>
<evidence type="ECO:0000256" key="1">
    <source>
        <dbReference type="ARBA" id="ARBA00001946"/>
    </source>
</evidence>
<sequence>MSLQLPEKPSYLYKPMSYVFSGKGKRLRPILLYITGKAMKASEDDLKYASIAVELLHNFTLVHDDIMDQDDFRHGKHTIHKKWDESTAILSGDGLYVMSLSFAAKVKTHSLKVIKTFNEAALMVCEGQAYDKQYENDKHISIDDYFIMVEKKTGNLIGLCTELGGILGNQSHEIIKDLKTFGMILGTVFQIQDDMMEIMANEESMGKSLGSDITRGKQTILSILARKKDAKEWDILNSNIKEINSSIRKQKEYLISNGIIVEAQRMIQSYINQANEILIKFPEPCKSQLTQFTELILNRNH</sequence>
<name>A0A382I1H5_9ZZZZ</name>
<dbReference type="AlphaFoldDB" id="A0A382I1H5"/>
<dbReference type="EMBL" id="UINC01064607">
    <property type="protein sequence ID" value="SVB93436.1"/>
    <property type="molecule type" value="Genomic_DNA"/>
</dbReference>
<dbReference type="GO" id="GO:0046872">
    <property type="term" value="F:metal ion binding"/>
    <property type="evidence" value="ECO:0007669"/>
    <property type="project" value="UniProtKB-KW"/>
</dbReference>
<dbReference type="Gene3D" id="1.10.600.10">
    <property type="entry name" value="Farnesyl Diphosphate Synthase"/>
    <property type="match status" value="1"/>
</dbReference>
<dbReference type="CDD" id="cd00685">
    <property type="entry name" value="Trans_IPPS_HT"/>
    <property type="match status" value="1"/>
</dbReference>
<accession>A0A382I1H5</accession>
<evidence type="ECO:0000256" key="4">
    <source>
        <dbReference type="ARBA" id="ARBA00022723"/>
    </source>
</evidence>
<comment type="similarity">
    <text evidence="2">Belongs to the FPP/GGPP synthase family.</text>
</comment>
<evidence type="ECO:0000256" key="3">
    <source>
        <dbReference type="ARBA" id="ARBA00022679"/>
    </source>
</evidence>
<comment type="cofactor">
    <cofactor evidence="1">
        <name>Mg(2+)</name>
        <dbReference type="ChEBI" id="CHEBI:18420"/>
    </cofactor>
</comment>
<organism evidence="6">
    <name type="scientific">marine metagenome</name>
    <dbReference type="NCBI Taxonomy" id="408172"/>
    <lineage>
        <taxon>unclassified sequences</taxon>
        <taxon>metagenomes</taxon>
        <taxon>ecological metagenomes</taxon>
    </lineage>
</organism>
<dbReference type="SFLD" id="SFLDG01017">
    <property type="entry name" value="Polyprenyl_Transferase_Like"/>
    <property type="match status" value="1"/>
</dbReference>
<evidence type="ECO:0000256" key="2">
    <source>
        <dbReference type="ARBA" id="ARBA00006706"/>
    </source>
</evidence>
<keyword evidence="4" id="KW-0479">Metal-binding</keyword>
<evidence type="ECO:0000256" key="5">
    <source>
        <dbReference type="ARBA" id="ARBA00022842"/>
    </source>
</evidence>
<reference evidence="6" key="1">
    <citation type="submission" date="2018-05" db="EMBL/GenBank/DDBJ databases">
        <authorList>
            <person name="Lanie J.A."/>
            <person name="Ng W.-L."/>
            <person name="Kazmierczak K.M."/>
            <person name="Andrzejewski T.M."/>
            <person name="Davidsen T.M."/>
            <person name="Wayne K.J."/>
            <person name="Tettelin H."/>
            <person name="Glass J.I."/>
            <person name="Rusch D."/>
            <person name="Podicherti R."/>
            <person name="Tsui H.-C.T."/>
            <person name="Winkler M.E."/>
        </authorList>
    </citation>
    <scope>NUCLEOTIDE SEQUENCE</scope>
</reference>
<dbReference type="GO" id="GO:0008299">
    <property type="term" value="P:isoprenoid biosynthetic process"/>
    <property type="evidence" value="ECO:0007669"/>
    <property type="project" value="InterPro"/>
</dbReference>
<gene>
    <name evidence="6" type="ORF">METZ01_LOCUS246290</name>
</gene>
<dbReference type="Pfam" id="PF00348">
    <property type="entry name" value="polyprenyl_synt"/>
    <property type="match status" value="1"/>
</dbReference>
<dbReference type="PANTHER" id="PTHR12001">
    <property type="entry name" value="GERANYLGERANYL PYROPHOSPHATE SYNTHASE"/>
    <property type="match status" value="1"/>
</dbReference>
<evidence type="ECO:0000313" key="6">
    <source>
        <dbReference type="EMBL" id="SVB93436.1"/>
    </source>
</evidence>
<dbReference type="InterPro" id="IPR008949">
    <property type="entry name" value="Isoprenoid_synthase_dom_sf"/>
</dbReference>
<dbReference type="SFLD" id="SFLDS00005">
    <property type="entry name" value="Isoprenoid_Synthase_Type_I"/>
    <property type="match status" value="1"/>
</dbReference>
<proteinExistence type="inferred from homology"/>
<protein>
    <submittedName>
        <fullName evidence="6">Uncharacterized protein</fullName>
    </submittedName>
</protein>
<dbReference type="SUPFAM" id="SSF48576">
    <property type="entry name" value="Terpenoid synthases"/>
    <property type="match status" value="1"/>
</dbReference>
<keyword evidence="5" id="KW-0460">Magnesium</keyword>
<keyword evidence="3" id="KW-0808">Transferase</keyword>